<dbReference type="PANTHER" id="PTHR43685:SF2">
    <property type="entry name" value="GLYCOSYLTRANSFERASE 2-LIKE DOMAIN-CONTAINING PROTEIN"/>
    <property type="match status" value="1"/>
</dbReference>
<gene>
    <name evidence="2" type="ORF">HLUCCX14_02510</name>
</gene>
<evidence type="ECO:0000259" key="1">
    <source>
        <dbReference type="Pfam" id="PF00535"/>
    </source>
</evidence>
<dbReference type="PANTHER" id="PTHR43685">
    <property type="entry name" value="GLYCOSYLTRANSFERASE"/>
    <property type="match status" value="1"/>
</dbReference>
<dbReference type="Gene3D" id="3.90.550.10">
    <property type="entry name" value="Spore Coat Polysaccharide Biosynthesis Protein SpsA, Chain A"/>
    <property type="match status" value="1"/>
</dbReference>
<dbReference type="InterPro" id="IPR029044">
    <property type="entry name" value="Nucleotide-diphossugar_trans"/>
</dbReference>
<accession>A0A0P8BAF3</accession>
<dbReference type="Pfam" id="PF00535">
    <property type="entry name" value="Glycos_transf_2"/>
    <property type="match status" value="1"/>
</dbReference>
<dbReference type="OrthoDB" id="9802649at2"/>
<name>A0A0P8BAF3_9GAMM</name>
<dbReference type="PATRIC" id="fig|1305731.5.peg.3290"/>
<sequence>MNLNPRVSVITPTYNRADYLPVAIESVLSQTVADFELIVIDDGSTDETPRVMEQYLSDPRVRYLRQDNQGQSAARNRGIEEATGEFICFLDSDNAWMDTKLEQTLKAFSDHPEAGIVYGDFVVIDAEGKEQGINRMKRYSGRITPQLINDNCVSMNTTMTRARCFAEMGAFDPKDRLAEDYGLWLRFSTRYQFQYLPAVLGFYRVMENQISSDKDARFRANEQIIHQFLDAYPDALSKRERSHGLSRFYTRKGRYELFAGRVSQAYRELSRAVRLDPFWSGPWRFAIKLLLTGLMGGRR</sequence>
<evidence type="ECO:0000313" key="2">
    <source>
        <dbReference type="EMBL" id="KPQ30449.1"/>
    </source>
</evidence>
<reference evidence="2 3" key="1">
    <citation type="submission" date="2015-09" db="EMBL/GenBank/DDBJ databases">
        <title>Identification and resolution of microdiversity through metagenomic sequencing of parallel consortia.</title>
        <authorList>
            <person name="Nelson W.C."/>
            <person name="Romine M.F."/>
            <person name="Lindemann S.R."/>
        </authorList>
    </citation>
    <scope>NUCLEOTIDE SEQUENCE [LARGE SCALE GENOMIC DNA]</scope>
    <source>
        <strain evidence="2">HL-55</strain>
    </source>
</reference>
<dbReference type="InterPro" id="IPR050834">
    <property type="entry name" value="Glycosyltransf_2"/>
</dbReference>
<evidence type="ECO:0000313" key="3">
    <source>
        <dbReference type="Proteomes" id="UP000050416"/>
    </source>
</evidence>
<dbReference type="STRING" id="1305731.GCA_000934705_01370"/>
<dbReference type="SUPFAM" id="SSF53448">
    <property type="entry name" value="Nucleotide-diphospho-sugar transferases"/>
    <property type="match status" value="1"/>
</dbReference>
<organism evidence="2 3">
    <name type="scientific">Marinobacter excellens HL-55</name>
    <dbReference type="NCBI Taxonomy" id="1305731"/>
    <lineage>
        <taxon>Bacteria</taxon>
        <taxon>Pseudomonadati</taxon>
        <taxon>Pseudomonadota</taxon>
        <taxon>Gammaproteobacteria</taxon>
        <taxon>Pseudomonadales</taxon>
        <taxon>Marinobacteraceae</taxon>
        <taxon>Marinobacter</taxon>
    </lineage>
</organism>
<comment type="caution">
    <text evidence="2">The sequence shown here is derived from an EMBL/GenBank/DDBJ whole genome shotgun (WGS) entry which is preliminary data.</text>
</comment>
<feature type="domain" description="Glycosyltransferase 2-like" evidence="1">
    <location>
        <begin position="8"/>
        <end position="135"/>
    </location>
</feature>
<dbReference type="Proteomes" id="UP000050416">
    <property type="component" value="Unassembled WGS sequence"/>
</dbReference>
<dbReference type="InterPro" id="IPR001173">
    <property type="entry name" value="Glyco_trans_2-like"/>
</dbReference>
<keyword evidence="2" id="KW-0808">Transferase</keyword>
<proteinExistence type="predicted"/>
<dbReference type="EMBL" id="LJZQ01000002">
    <property type="protein sequence ID" value="KPQ30449.1"/>
    <property type="molecule type" value="Genomic_DNA"/>
</dbReference>
<protein>
    <submittedName>
        <fullName evidence="2">Glycosyltransferases involved in cell wall biogenesis</fullName>
    </submittedName>
</protein>
<dbReference type="GO" id="GO:0016740">
    <property type="term" value="F:transferase activity"/>
    <property type="evidence" value="ECO:0007669"/>
    <property type="project" value="UniProtKB-KW"/>
</dbReference>
<dbReference type="AlphaFoldDB" id="A0A0P8BAF3"/>